<dbReference type="OrthoDB" id="7565359at2"/>
<dbReference type="STRING" id="604088.SAMN04488060_0314"/>
<sequence length="143" mass="14758">MSQPPPIQAPGGLAPIVAFGIEDEYGNCSVVSGIRPLPTRLTPADVPAALVGTTSTSTLVGPFEPALNAVVYCTLSGDFEGSVQVARSTDGGETLHPLTVAGSTWGAFFGPACEAVWQESEEGASLWLDCSINSGSLEYRVSQ</sequence>
<evidence type="ECO:0000313" key="1">
    <source>
        <dbReference type="EMBL" id="SFO85463.1"/>
    </source>
</evidence>
<accession>A0A1I5KKX3</accession>
<name>A0A1I5KKX3_9SPHN</name>
<dbReference type="RefSeq" id="WP_090476691.1">
    <property type="nucleotide sequence ID" value="NZ_FOWZ01000001.1"/>
</dbReference>
<evidence type="ECO:0000313" key="2">
    <source>
        <dbReference type="Proteomes" id="UP000199331"/>
    </source>
</evidence>
<gene>
    <name evidence="1" type="ORF">SAMN04488060_0314</name>
</gene>
<dbReference type="Proteomes" id="UP000199331">
    <property type="component" value="Unassembled WGS sequence"/>
</dbReference>
<organism evidence="1 2">
    <name type="scientific">Qipengyuania nanhaisediminis</name>
    <dbReference type="NCBI Taxonomy" id="604088"/>
    <lineage>
        <taxon>Bacteria</taxon>
        <taxon>Pseudomonadati</taxon>
        <taxon>Pseudomonadota</taxon>
        <taxon>Alphaproteobacteria</taxon>
        <taxon>Sphingomonadales</taxon>
        <taxon>Erythrobacteraceae</taxon>
        <taxon>Qipengyuania</taxon>
    </lineage>
</organism>
<dbReference type="EMBL" id="FOWZ01000001">
    <property type="protein sequence ID" value="SFO85463.1"/>
    <property type="molecule type" value="Genomic_DNA"/>
</dbReference>
<keyword evidence="2" id="KW-1185">Reference proteome</keyword>
<dbReference type="AlphaFoldDB" id="A0A1I5KKX3"/>
<reference evidence="2" key="1">
    <citation type="submission" date="2016-10" db="EMBL/GenBank/DDBJ databases">
        <authorList>
            <person name="Varghese N."/>
            <person name="Submissions S."/>
        </authorList>
    </citation>
    <scope>NUCLEOTIDE SEQUENCE [LARGE SCALE GENOMIC DNA]</scope>
    <source>
        <strain evidence="2">CGMCC 1.7715</strain>
    </source>
</reference>
<proteinExistence type="predicted"/>
<protein>
    <submittedName>
        <fullName evidence="1">Uncharacterized protein</fullName>
    </submittedName>
</protein>